<keyword evidence="4 6" id="KW-1133">Transmembrane helix</keyword>
<dbReference type="InterPro" id="IPR045214">
    <property type="entry name" value="Surf1/Surf4"/>
</dbReference>
<dbReference type="PANTHER" id="PTHR23427">
    <property type="entry name" value="SURFEIT LOCUS PROTEIN"/>
    <property type="match status" value="1"/>
</dbReference>
<feature type="transmembrane region" description="Helical" evidence="6">
    <location>
        <begin position="12"/>
        <end position="30"/>
    </location>
</feature>
<gene>
    <name evidence="7" type="ORF">Trichorick_00254</name>
</gene>
<dbReference type="Proteomes" id="UP001326613">
    <property type="component" value="Chromosome"/>
</dbReference>
<evidence type="ECO:0000256" key="1">
    <source>
        <dbReference type="ARBA" id="ARBA00004370"/>
    </source>
</evidence>
<keyword evidence="5 6" id="KW-0472">Membrane</keyword>
<keyword evidence="8" id="KW-1185">Reference proteome</keyword>
<name>A0ABZ0URD9_9RICK</name>
<dbReference type="Pfam" id="PF02104">
    <property type="entry name" value="SURF1"/>
    <property type="match status" value="1"/>
</dbReference>
<dbReference type="CDD" id="cd06662">
    <property type="entry name" value="SURF1"/>
    <property type="match status" value="1"/>
</dbReference>
<protein>
    <recommendedName>
        <fullName evidence="6">SURF1-like protein</fullName>
    </recommendedName>
</protein>
<evidence type="ECO:0000256" key="5">
    <source>
        <dbReference type="ARBA" id="ARBA00023136"/>
    </source>
</evidence>
<evidence type="ECO:0000313" key="8">
    <source>
        <dbReference type="Proteomes" id="UP001326613"/>
    </source>
</evidence>
<accession>A0ABZ0URD9</accession>
<evidence type="ECO:0000256" key="3">
    <source>
        <dbReference type="ARBA" id="ARBA00022692"/>
    </source>
</evidence>
<dbReference type="InterPro" id="IPR002994">
    <property type="entry name" value="Surf1/Shy1"/>
</dbReference>
<evidence type="ECO:0000313" key="7">
    <source>
        <dbReference type="EMBL" id="WPY00381.1"/>
    </source>
</evidence>
<comment type="subcellular location">
    <subcellularLocation>
        <location evidence="6">Cell membrane</location>
        <topology evidence="6">Multi-pass membrane protein</topology>
    </subcellularLocation>
    <subcellularLocation>
        <location evidence="1">Membrane</location>
    </subcellularLocation>
</comment>
<evidence type="ECO:0000256" key="4">
    <source>
        <dbReference type="ARBA" id="ARBA00022989"/>
    </source>
</evidence>
<sequence length="232" mass="27076">MKLQKSIKLLPLLFTVIAVSILLSLGFWQLQRLQDKNLLIKNINYNLNNKPLDIQVMNQANIYSKINIHGKFLTNHDIHLYRRIASQHGQDGYYLLSPFQTNNNQLILVARGWFKSIYKPDISKGFSSKQEQISGIVLTGEQKQFFIPGNDLKNNIWFILDLNQIAQFLKLELPEFYLLQLEPDNLPDFVKPIPADNLTKIKNDHLEYAFTWFILAISLIIIFIIYVRKESN</sequence>
<keyword evidence="3 6" id="KW-0812">Transmembrane</keyword>
<dbReference type="EMBL" id="CP112932">
    <property type="protein sequence ID" value="WPY00381.1"/>
    <property type="molecule type" value="Genomic_DNA"/>
</dbReference>
<dbReference type="RefSeq" id="WP_323738456.1">
    <property type="nucleotide sequence ID" value="NZ_CP112932.1"/>
</dbReference>
<comment type="similarity">
    <text evidence="2 6">Belongs to the SURF1 family.</text>
</comment>
<proteinExistence type="inferred from homology"/>
<reference evidence="7 8" key="1">
    <citation type="submission" date="2022-10" db="EMBL/GenBank/DDBJ databases">
        <title>Host association and intracellularity evolved multiple times independently in the Rickettsiales.</title>
        <authorList>
            <person name="Castelli M."/>
            <person name="Nardi T."/>
            <person name="Gammuto L."/>
            <person name="Bellinzona G."/>
            <person name="Sabaneyeva E."/>
            <person name="Potekhin A."/>
            <person name="Serra V."/>
            <person name="Petroni G."/>
            <person name="Sassera D."/>
        </authorList>
    </citation>
    <scope>NUCLEOTIDE SEQUENCE [LARGE SCALE GENOMIC DNA]</scope>
    <source>
        <strain evidence="7 8">Kr 154-4</strain>
    </source>
</reference>
<keyword evidence="6" id="KW-1003">Cell membrane</keyword>
<evidence type="ECO:0000256" key="2">
    <source>
        <dbReference type="ARBA" id="ARBA00007165"/>
    </source>
</evidence>
<dbReference type="PROSITE" id="PS50895">
    <property type="entry name" value="SURF1"/>
    <property type="match status" value="1"/>
</dbReference>
<organism evidence="7 8">
    <name type="scientific">Candidatus Trichorickettsia mobilis</name>
    <dbReference type="NCBI Taxonomy" id="1346319"/>
    <lineage>
        <taxon>Bacteria</taxon>
        <taxon>Pseudomonadati</taxon>
        <taxon>Pseudomonadota</taxon>
        <taxon>Alphaproteobacteria</taxon>
        <taxon>Rickettsiales</taxon>
        <taxon>Rickettsiaceae</taxon>
        <taxon>Rickettsieae</taxon>
        <taxon>Candidatus Trichorickettsia</taxon>
    </lineage>
</organism>
<evidence type="ECO:0000256" key="6">
    <source>
        <dbReference type="RuleBase" id="RU363076"/>
    </source>
</evidence>
<feature type="transmembrane region" description="Helical" evidence="6">
    <location>
        <begin position="208"/>
        <end position="227"/>
    </location>
</feature>
<dbReference type="PANTHER" id="PTHR23427:SF2">
    <property type="entry name" value="SURFEIT LOCUS PROTEIN 1"/>
    <property type="match status" value="1"/>
</dbReference>